<feature type="binding site" evidence="9">
    <location>
        <position position="350"/>
    </location>
    <ligand>
        <name>FAD</name>
        <dbReference type="ChEBI" id="CHEBI:57692"/>
    </ligand>
</feature>
<evidence type="ECO:0000259" key="11">
    <source>
        <dbReference type="Pfam" id="PF07992"/>
    </source>
</evidence>
<dbReference type="GO" id="GO:0004324">
    <property type="term" value="F:ferredoxin-NADP+ reductase activity"/>
    <property type="evidence" value="ECO:0007669"/>
    <property type="project" value="UniProtKB-EC"/>
</dbReference>
<dbReference type="RefSeq" id="WP_173160166.1">
    <property type="nucleotide sequence ID" value="NZ_AP022871.1"/>
</dbReference>
<dbReference type="Pfam" id="PF07992">
    <property type="entry name" value="Pyr_redox_2"/>
    <property type="match status" value="1"/>
</dbReference>
<evidence type="ECO:0000256" key="10">
    <source>
        <dbReference type="PIRSR" id="PIRSR000362-2"/>
    </source>
</evidence>
<dbReference type="Gene3D" id="3.40.50.720">
    <property type="entry name" value="NAD(P)-binding Rossmann-like Domain"/>
    <property type="match status" value="1"/>
</dbReference>
<dbReference type="AlphaFoldDB" id="A0A6F8YR60"/>
<evidence type="ECO:0000256" key="5">
    <source>
        <dbReference type="ARBA" id="ARBA00022827"/>
    </source>
</evidence>
<sequence>MSDPKYVAVVGAGPSGLYAAATLVSSDQVAGVDVLERLPAPYGLVRYGVAPDHRKTKEVVRILQRPFGDGGKVRFLGNVHIGDGGVPLARLREHYQAIIHATGCPSDRDLGVPGERLAGSVGSAAMVGWYSGHPDHAGLAPSLDHTGAVVVGAGNVALDIARVLSLPAEALAATDIPDSVLDHLAASRVRNVHILIRRGPQDVKFTPVELRQLGELDGVDIVVHRPDLVAAAIAASSERREQVILSVFAGWAARATTGADRRIHLHFRCSPTRLEGENGRVRGVVVRSNDAGSNQQSGGGTGRLAAGLVVRAIGYLGKPVDGLPFDASTGTVPNDLGRVNGLPGNYVTGWLRRGPSGVIGTNRADGGEVAAAVLQDLPALPEVLRPGPDPVLETFAEYGLEPVDWQDWLQLDAGERQLGQARGADRVKVAEWTQMLTLCRGSMTA</sequence>
<keyword evidence="13" id="KW-1185">Reference proteome</keyword>
<evidence type="ECO:0000256" key="4">
    <source>
        <dbReference type="ARBA" id="ARBA00022630"/>
    </source>
</evidence>
<keyword evidence="6 10" id="KW-0521">NADP</keyword>
<dbReference type="InterPro" id="IPR055275">
    <property type="entry name" value="Ferredox_Rdtase"/>
</dbReference>
<feature type="binding site" evidence="10">
    <location>
        <position position="357"/>
    </location>
    <ligand>
        <name>NADP(+)</name>
        <dbReference type="ChEBI" id="CHEBI:58349"/>
    </ligand>
</feature>
<feature type="binding site" evidence="10">
    <location>
        <begin position="197"/>
        <end position="198"/>
    </location>
    <ligand>
        <name>NADP(+)</name>
        <dbReference type="ChEBI" id="CHEBI:58349"/>
    </ligand>
</feature>
<evidence type="ECO:0000313" key="13">
    <source>
        <dbReference type="Proteomes" id="UP000503011"/>
    </source>
</evidence>
<dbReference type="KEGG" id="psuu:Psuf_059500"/>
<dbReference type="Gene3D" id="3.50.50.60">
    <property type="entry name" value="FAD/NAD(P)-binding domain"/>
    <property type="match status" value="1"/>
</dbReference>
<feature type="binding site" evidence="9">
    <location>
        <begin position="357"/>
        <end position="359"/>
    </location>
    <ligand>
        <name>FAD</name>
        <dbReference type="ChEBI" id="CHEBI:57692"/>
    </ligand>
</feature>
<keyword evidence="4" id="KW-0285">Flavoprotein</keyword>
<keyword evidence="5 9" id="KW-0274">FAD</keyword>
<dbReference type="SUPFAM" id="SSF51971">
    <property type="entry name" value="Nucleotide-binding domain"/>
    <property type="match status" value="2"/>
</dbReference>
<dbReference type="PIRSF" id="PIRSF000362">
    <property type="entry name" value="FNR"/>
    <property type="match status" value="1"/>
</dbReference>
<dbReference type="InterPro" id="IPR036188">
    <property type="entry name" value="FAD/NAD-bd_sf"/>
</dbReference>
<dbReference type="InterPro" id="IPR021163">
    <property type="entry name" value="Ferredox_Rdtase_adrenod"/>
</dbReference>
<dbReference type="EMBL" id="AP022871">
    <property type="protein sequence ID" value="BCB88637.1"/>
    <property type="molecule type" value="Genomic_DNA"/>
</dbReference>
<feature type="binding site" evidence="9">
    <location>
        <position position="36"/>
    </location>
    <ligand>
        <name>FAD</name>
        <dbReference type="ChEBI" id="CHEBI:57692"/>
    </ligand>
</feature>
<comment type="similarity">
    <text evidence="2">Belongs to the ferredoxin--NADP reductase type 1 family.</text>
</comment>
<feature type="binding site" evidence="9">
    <location>
        <position position="44"/>
    </location>
    <ligand>
        <name>FAD</name>
        <dbReference type="ChEBI" id="CHEBI:57692"/>
    </ligand>
</feature>
<dbReference type="PRINTS" id="PR00419">
    <property type="entry name" value="ADXRDTASE"/>
</dbReference>
<organism evidence="12 13">
    <name type="scientific">Phytohabitans suffuscus</name>
    <dbReference type="NCBI Taxonomy" id="624315"/>
    <lineage>
        <taxon>Bacteria</taxon>
        <taxon>Bacillati</taxon>
        <taxon>Actinomycetota</taxon>
        <taxon>Actinomycetes</taxon>
        <taxon>Micromonosporales</taxon>
        <taxon>Micromonosporaceae</taxon>
    </lineage>
</organism>
<evidence type="ECO:0000256" key="9">
    <source>
        <dbReference type="PIRSR" id="PIRSR000362-1"/>
    </source>
</evidence>
<dbReference type="EC" id="1.18.1.2" evidence="3"/>
<evidence type="ECO:0000256" key="3">
    <source>
        <dbReference type="ARBA" id="ARBA00013223"/>
    </source>
</evidence>
<reference evidence="12 13" key="2">
    <citation type="submission" date="2020-03" db="EMBL/GenBank/DDBJ databases">
        <authorList>
            <person name="Ichikawa N."/>
            <person name="Kimura A."/>
            <person name="Kitahashi Y."/>
            <person name="Uohara A."/>
        </authorList>
    </citation>
    <scope>NUCLEOTIDE SEQUENCE [LARGE SCALE GENOMIC DNA]</scope>
    <source>
        <strain evidence="12 13">NBRC 105367</strain>
    </source>
</reference>
<feature type="binding site" evidence="9">
    <location>
        <position position="81"/>
    </location>
    <ligand>
        <name>FAD</name>
        <dbReference type="ChEBI" id="CHEBI:57692"/>
    </ligand>
</feature>
<evidence type="ECO:0000256" key="2">
    <source>
        <dbReference type="ARBA" id="ARBA00008312"/>
    </source>
</evidence>
<gene>
    <name evidence="12" type="ORF">Psuf_059500</name>
</gene>
<feature type="binding site" evidence="9">
    <location>
        <position position="15"/>
    </location>
    <ligand>
        <name>FAD</name>
        <dbReference type="ChEBI" id="CHEBI:57692"/>
    </ligand>
</feature>
<evidence type="ECO:0000313" key="12">
    <source>
        <dbReference type="EMBL" id="BCB88637.1"/>
    </source>
</evidence>
<feature type="domain" description="FAD/NAD(P)-binding" evidence="11">
    <location>
        <begin position="7"/>
        <end position="165"/>
    </location>
</feature>
<protein>
    <recommendedName>
        <fullName evidence="3">ferredoxin--NADP(+) reductase</fullName>
        <ecNumber evidence="3">1.18.1.2</ecNumber>
    </recommendedName>
</protein>
<keyword evidence="7" id="KW-0560">Oxidoreductase</keyword>
<evidence type="ECO:0000256" key="8">
    <source>
        <dbReference type="ARBA" id="ARBA00047776"/>
    </source>
</evidence>
<proteinExistence type="inferred from homology"/>
<dbReference type="Proteomes" id="UP000503011">
    <property type="component" value="Chromosome"/>
</dbReference>
<name>A0A6F8YR60_9ACTN</name>
<accession>A0A6F8YR60</accession>
<dbReference type="PANTHER" id="PTHR48467:SF1">
    <property type="entry name" value="GLUTAMATE SYNTHASE 1 [NADH], CHLOROPLASTIC-LIKE"/>
    <property type="match status" value="1"/>
</dbReference>
<comment type="cofactor">
    <cofactor evidence="1 9">
        <name>FAD</name>
        <dbReference type="ChEBI" id="CHEBI:57692"/>
    </cofactor>
</comment>
<evidence type="ECO:0000256" key="6">
    <source>
        <dbReference type="ARBA" id="ARBA00022857"/>
    </source>
</evidence>
<evidence type="ECO:0000256" key="7">
    <source>
        <dbReference type="ARBA" id="ARBA00023002"/>
    </source>
</evidence>
<comment type="catalytic activity">
    <reaction evidence="8">
        <text>2 reduced [2Fe-2S]-[ferredoxin] + NADP(+) + H(+) = 2 oxidized [2Fe-2S]-[ferredoxin] + NADPH</text>
        <dbReference type="Rhea" id="RHEA:20125"/>
        <dbReference type="Rhea" id="RHEA-COMP:10000"/>
        <dbReference type="Rhea" id="RHEA-COMP:10001"/>
        <dbReference type="ChEBI" id="CHEBI:15378"/>
        <dbReference type="ChEBI" id="CHEBI:33737"/>
        <dbReference type="ChEBI" id="CHEBI:33738"/>
        <dbReference type="ChEBI" id="CHEBI:57783"/>
        <dbReference type="ChEBI" id="CHEBI:58349"/>
        <dbReference type="EC" id="1.18.1.2"/>
    </reaction>
</comment>
<dbReference type="InterPro" id="IPR023753">
    <property type="entry name" value="FAD/NAD-binding_dom"/>
</dbReference>
<reference evidence="12 13" key="1">
    <citation type="submission" date="2020-03" db="EMBL/GenBank/DDBJ databases">
        <title>Whole genome shotgun sequence of Phytohabitans suffuscus NBRC 105367.</title>
        <authorList>
            <person name="Komaki H."/>
            <person name="Tamura T."/>
        </authorList>
    </citation>
    <scope>NUCLEOTIDE SEQUENCE [LARGE SCALE GENOMIC DNA]</scope>
    <source>
        <strain evidence="12 13">NBRC 105367</strain>
    </source>
</reference>
<feature type="binding site" evidence="10">
    <location>
        <position position="209"/>
    </location>
    <ligand>
        <name>NADP(+)</name>
        <dbReference type="ChEBI" id="CHEBI:58349"/>
    </ligand>
</feature>
<evidence type="ECO:0000256" key="1">
    <source>
        <dbReference type="ARBA" id="ARBA00001974"/>
    </source>
</evidence>
<dbReference type="PANTHER" id="PTHR48467">
    <property type="entry name" value="GLUTAMATE SYNTHASE 1 [NADH], CHLOROPLASTIC-LIKE"/>
    <property type="match status" value="1"/>
</dbReference>